<dbReference type="EMBL" id="CAJDKB010000002">
    <property type="protein sequence ID" value="CAD0300211.1"/>
    <property type="molecule type" value="Genomic_DNA"/>
</dbReference>
<reference evidence="1" key="1">
    <citation type="submission" date="2020-07" db="EMBL/GenBank/DDBJ databases">
        <authorList>
            <person name="Ladero V."/>
        </authorList>
    </citation>
    <scope>NUCLEOTIDE SEQUENCE</scope>
</reference>
<keyword evidence="1" id="KW-0540">Nuclease</keyword>
<proteinExistence type="predicted"/>
<dbReference type="Proteomes" id="UP000545774">
    <property type="component" value="Unassembled WGS sequence"/>
</dbReference>
<evidence type="ECO:0000313" key="1">
    <source>
        <dbReference type="EMBL" id="CAD0300211.1"/>
    </source>
</evidence>
<keyword evidence="2" id="KW-1185">Reference proteome</keyword>
<accession>A0ACA9ASW2</accession>
<name>A0ACA9ASW2_9CAUD</name>
<organism evidence="1 2">
    <name type="scientific">Enterococcus phage vB_EhiS_268</name>
    <dbReference type="NCBI Taxonomy" id="2736817"/>
    <lineage>
        <taxon>Viruses</taxon>
        <taxon>Duplodnaviria</taxon>
        <taxon>Heunggongvirae</taxon>
        <taxon>Uroviricota</taxon>
        <taxon>Caudoviricetes</taxon>
        <taxon>Delfunavirus</taxon>
        <taxon>Delfunavirus v268</taxon>
    </lineage>
</organism>
<keyword evidence="1" id="KW-0255">Endonuclease</keyword>
<protein>
    <submittedName>
        <fullName evidence="1">HNH homing endonuclease</fullName>
    </submittedName>
</protein>
<keyword evidence="1" id="KW-0378">Hydrolase</keyword>
<evidence type="ECO:0000313" key="2">
    <source>
        <dbReference type="Proteomes" id="UP000545774"/>
    </source>
</evidence>
<comment type="caution">
    <text evidence="1">The sequence shown here is derived from an EMBL/GenBank/DDBJ whole genome shotgun (WGS) entry which is preliminary data.</text>
</comment>
<sequence>MNEIWKDIEGYEGLYQVSNLGRVKRVNTNRILKSAINSQGYLRVGLCKNSTKSNKRIHRLVAQAFIPNPDNKSQVNHIDEDKTKNRVDNLEWVTAKENNNHGTRNERIGKAIAKTQSIPIIATNIKTGESTDFNSSNECARQLSLHQPSISRALQGRYKQTGGYTFKYKEDMKE</sequence>